<evidence type="ECO:0000259" key="2">
    <source>
        <dbReference type="Pfam" id="PF07670"/>
    </source>
</evidence>
<feature type="transmembrane region" description="Helical" evidence="1">
    <location>
        <begin position="395"/>
        <end position="416"/>
    </location>
</feature>
<dbReference type="RefSeq" id="WP_066466104.1">
    <property type="nucleotide sequence ID" value="NZ_MATO01000061.1"/>
</dbReference>
<feature type="transmembrane region" description="Helical" evidence="1">
    <location>
        <begin position="123"/>
        <end position="150"/>
    </location>
</feature>
<feature type="transmembrane region" description="Helical" evidence="1">
    <location>
        <begin position="91"/>
        <end position="111"/>
    </location>
</feature>
<name>A0A1C0YHY2_9BACL</name>
<comment type="caution">
    <text evidence="3">The sequence shown here is derived from an EMBL/GenBank/DDBJ whole genome shotgun (WGS) entry which is preliminary data.</text>
</comment>
<protein>
    <recommendedName>
        <fullName evidence="2">Nucleoside transporter/FeoB GTPase Gate domain-containing protein</fullName>
    </recommendedName>
</protein>
<reference evidence="3 4" key="1">
    <citation type="submission" date="2016-07" db="EMBL/GenBank/DDBJ databases">
        <title>Caryophanon latum genome sequencing.</title>
        <authorList>
            <person name="Verma A."/>
            <person name="Pal Y."/>
            <person name="Krishnamurthi S."/>
        </authorList>
    </citation>
    <scope>NUCLEOTIDE SEQUENCE [LARGE SCALE GENOMIC DNA]</scope>
    <source>
        <strain evidence="3 4">DSM 14151</strain>
    </source>
</reference>
<evidence type="ECO:0000313" key="3">
    <source>
        <dbReference type="EMBL" id="OCS86723.1"/>
    </source>
</evidence>
<keyword evidence="1" id="KW-0812">Transmembrane</keyword>
<feature type="domain" description="Nucleoside transporter/FeoB GTPase Gate" evidence="2">
    <location>
        <begin position="135"/>
        <end position="233"/>
    </location>
</feature>
<gene>
    <name evidence="3" type="ORF">A6K76_14535</name>
</gene>
<keyword evidence="1" id="KW-0472">Membrane</keyword>
<evidence type="ECO:0000313" key="4">
    <source>
        <dbReference type="Proteomes" id="UP000093482"/>
    </source>
</evidence>
<dbReference type="OrthoDB" id="1633380at2"/>
<sequence>MNKRYSLSSWLYFIIPSLIGAFLFMTPIKLDDGWKVPIAMLANWLDGIVVNVIEPFALFIFIVAAVGSMIKLFSSEPHERTFSDQLFRVNLFWTITRVLAAVFAAMVYFEFGPEMITSGDTGGLLFAGGGGLVTYLFVIFLFAGIILPLLTDFGLLEFFGSLMVKIVRPLFNIPGRASIDALASWVGDGTIGVMLTNKQYEDGNYTKREAAIIATTFSVVSITFSIVILEEVGLPQYFPQYYGTIVLCGVILALIMPRIYPLRSKSNTYINDAPADATREDLPAGHTVLSYGIDNAMNKANANRDLRKLVINGFKNVLDMWFAVAPVVMAFGTVALILATYTDLFKILGTPFEYYLAFLNVPEAAEAAQTMVVGFADMLLPAILASGIESELTRFVIATVSVTQLIYMSEIGGLILGSKLPINFKDLVIIFLLRTVIALPIVTGIAHFIF</sequence>
<feature type="transmembrane region" description="Helical" evidence="1">
    <location>
        <begin position="210"/>
        <end position="229"/>
    </location>
</feature>
<dbReference type="Pfam" id="PF07670">
    <property type="entry name" value="Gate"/>
    <property type="match status" value="1"/>
</dbReference>
<dbReference type="EMBL" id="MATO01000061">
    <property type="protein sequence ID" value="OCS86723.1"/>
    <property type="molecule type" value="Genomic_DNA"/>
</dbReference>
<evidence type="ECO:0000256" key="1">
    <source>
        <dbReference type="SAM" id="Phobius"/>
    </source>
</evidence>
<feature type="transmembrane region" description="Helical" evidence="1">
    <location>
        <begin position="367"/>
        <end position="388"/>
    </location>
</feature>
<proteinExistence type="predicted"/>
<accession>A0A1C0YHY2</accession>
<feature type="transmembrane region" description="Helical" evidence="1">
    <location>
        <begin position="428"/>
        <end position="449"/>
    </location>
</feature>
<feature type="transmembrane region" description="Helical" evidence="1">
    <location>
        <begin position="317"/>
        <end position="341"/>
    </location>
</feature>
<dbReference type="Proteomes" id="UP000093482">
    <property type="component" value="Unassembled WGS sequence"/>
</dbReference>
<feature type="transmembrane region" description="Helical" evidence="1">
    <location>
        <begin position="48"/>
        <end position="70"/>
    </location>
</feature>
<feature type="transmembrane region" description="Helical" evidence="1">
    <location>
        <begin position="7"/>
        <end position="28"/>
    </location>
</feature>
<keyword evidence="4" id="KW-1185">Reference proteome</keyword>
<feature type="transmembrane region" description="Helical" evidence="1">
    <location>
        <begin position="241"/>
        <end position="260"/>
    </location>
</feature>
<keyword evidence="1" id="KW-1133">Transmembrane helix</keyword>
<organism evidence="3 4">
    <name type="scientific">Caryophanon latum</name>
    <dbReference type="NCBI Taxonomy" id="33977"/>
    <lineage>
        <taxon>Bacteria</taxon>
        <taxon>Bacillati</taxon>
        <taxon>Bacillota</taxon>
        <taxon>Bacilli</taxon>
        <taxon>Bacillales</taxon>
        <taxon>Caryophanaceae</taxon>
        <taxon>Caryophanon</taxon>
    </lineage>
</organism>
<dbReference type="InterPro" id="IPR011642">
    <property type="entry name" value="Gate_dom"/>
</dbReference>
<dbReference type="AlphaFoldDB" id="A0A1C0YHY2"/>